<evidence type="ECO:0008006" key="4">
    <source>
        <dbReference type="Google" id="ProtNLM"/>
    </source>
</evidence>
<comment type="caution">
    <text evidence="2">The sequence shown here is derived from an EMBL/GenBank/DDBJ whole genome shotgun (WGS) entry which is preliminary data.</text>
</comment>
<dbReference type="RefSeq" id="WP_380052259.1">
    <property type="nucleotide sequence ID" value="NZ_JBHLTC010000034.1"/>
</dbReference>
<feature type="region of interest" description="Disordered" evidence="1">
    <location>
        <begin position="1"/>
        <end position="22"/>
    </location>
</feature>
<reference evidence="2 3" key="1">
    <citation type="submission" date="2024-09" db="EMBL/GenBank/DDBJ databases">
        <authorList>
            <person name="Sun Q."/>
            <person name="Mori K."/>
        </authorList>
    </citation>
    <scope>NUCLEOTIDE SEQUENCE [LARGE SCALE GENOMIC DNA]</scope>
    <source>
        <strain evidence="2 3">CGMCC 1.15906</strain>
    </source>
</reference>
<feature type="compositionally biased region" description="Polar residues" evidence="1">
    <location>
        <begin position="256"/>
        <end position="266"/>
    </location>
</feature>
<keyword evidence="3" id="KW-1185">Reference proteome</keyword>
<proteinExistence type="predicted"/>
<sequence>MNRWGEHAAGLRSALSDSDRPQSDLGQLIRSAAAGEWLGTAANELAEAIEHHVVRPLPSRLRSGLGRDEAEQLARVLAWAASRELAAKPPSRGVSWGYLANLVRWRVADAVRAEALRRHRHTVVAVLPERSGTPLVEPLGDNLDRIAQELCREGLPLASARRLLLVATDGPRFERAAIAARLTGCGVDRSQADGMAWLLRGGAIHRSALYRLAMGEPPAVVFADAVVRRWVKAAAGRDPGFRAGRTGKAVARTAPGNLSPSLQRTA</sequence>
<evidence type="ECO:0000256" key="1">
    <source>
        <dbReference type="SAM" id="MobiDB-lite"/>
    </source>
</evidence>
<organism evidence="2 3">
    <name type="scientific">Kribbella deserti</name>
    <dbReference type="NCBI Taxonomy" id="1926257"/>
    <lineage>
        <taxon>Bacteria</taxon>
        <taxon>Bacillati</taxon>
        <taxon>Actinomycetota</taxon>
        <taxon>Actinomycetes</taxon>
        <taxon>Propionibacteriales</taxon>
        <taxon>Kribbellaceae</taxon>
        <taxon>Kribbella</taxon>
    </lineage>
</organism>
<dbReference type="EMBL" id="JBHLTC010000034">
    <property type="protein sequence ID" value="MFC0627453.1"/>
    <property type="molecule type" value="Genomic_DNA"/>
</dbReference>
<dbReference type="Proteomes" id="UP001589890">
    <property type="component" value="Unassembled WGS sequence"/>
</dbReference>
<evidence type="ECO:0000313" key="3">
    <source>
        <dbReference type="Proteomes" id="UP001589890"/>
    </source>
</evidence>
<evidence type="ECO:0000313" key="2">
    <source>
        <dbReference type="EMBL" id="MFC0627453.1"/>
    </source>
</evidence>
<name>A0ABV6QTF8_9ACTN</name>
<accession>A0ABV6QTF8</accession>
<protein>
    <recommendedName>
        <fullName evidence="4">Sigma-70 family RNA polymerase sigma factor</fullName>
    </recommendedName>
</protein>
<gene>
    <name evidence="2" type="ORF">ACFFGN_25490</name>
</gene>
<feature type="region of interest" description="Disordered" evidence="1">
    <location>
        <begin position="242"/>
        <end position="266"/>
    </location>
</feature>